<gene>
    <name evidence="2" type="ORF">EBB_05035</name>
</gene>
<dbReference type="EMBL" id="JACXST010000001">
    <property type="protein sequence ID" value="MBD9359921.1"/>
    <property type="molecule type" value="Genomic_DNA"/>
</dbReference>
<dbReference type="Proteomes" id="UP000641152">
    <property type="component" value="Unassembled WGS sequence"/>
</dbReference>
<protein>
    <submittedName>
        <fullName evidence="2">Uncharacterized protein</fullName>
    </submittedName>
</protein>
<dbReference type="RefSeq" id="WP_192392744.1">
    <property type="nucleotide sequence ID" value="NZ_CAJHIU010000001.1"/>
</dbReference>
<reference evidence="2 3" key="1">
    <citation type="submission" date="2020-09" db="EMBL/GenBank/DDBJ databases">
        <title>Methylomonas albis sp. nov. and Methylomonas fluvii sp. nov.: Two cold-adapted methanotrophs from the River Elbe and an amended description of Methylovulum psychrotolerans strain Eb1.</title>
        <authorList>
            <person name="Bussmann I.K."/>
            <person name="Klings K.-W."/>
            <person name="Warnstedt J."/>
            <person name="Hoppert M."/>
            <person name="Saborowski A."/>
            <person name="Horn F."/>
            <person name="Liebner S."/>
        </authorList>
    </citation>
    <scope>NUCLEOTIDE SEQUENCE [LARGE SCALE GENOMIC DNA]</scope>
    <source>
        <strain evidence="2 3">EbB</strain>
    </source>
</reference>
<evidence type="ECO:0000313" key="2">
    <source>
        <dbReference type="EMBL" id="MBD9359921.1"/>
    </source>
</evidence>
<evidence type="ECO:0000256" key="1">
    <source>
        <dbReference type="SAM" id="MobiDB-lite"/>
    </source>
</evidence>
<evidence type="ECO:0000313" key="3">
    <source>
        <dbReference type="Proteomes" id="UP000641152"/>
    </source>
</evidence>
<proteinExistence type="predicted"/>
<organism evidence="2 3">
    <name type="scientific">Methylomonas fluvii</name>
    <dbReference type="NCBI Taxonomy" id="1854564"/>
    <lineage>
        <taxon>Bacteria</taxon>
        <taxon>Pseudomonadati</taxon>
        <taxon>Pseudomonadota</taxon>
        <taxon>Gammaproteobacteria</taxon>
        <taxon>Methylococcales</taxon>
        <taxon>Methylococcaceae</taxon>
        <taxon>Methylomonas</taxon>
    </lineage>
</organism>
<sequence>MKTLDLKKFKDLKGSGELLCLDWFGAISPNEHEPDNPLLECYFTPITIKTGSTNDYISRNYSSQVCIQISVGYLPALYIGQVYKNGTHDPSIECGNTDIIELEFDSSNNNSSSLKKPIFSEHQHSGRQ</sequence>
<feature type="region of interest" description="Disordered" evidence="1">
    <location>
        <begin position="108"/>
        <end position="128"/>
    </location>
</feature>
<comment type="caution">
    <text evidence="2">The sequence shown here is derived from an EMBL/GenBank/DDBJ whole genome shotgun (WGS) entry which is preliminary data.</text>
</comment>
<keyword evidence="3" id="KW-1185">Reference proteome</keyword>
<accession>A0ABR9DAW0</accession>
<feature type="compositionally biased region" description="Basic and acidic residues" evidence="1">
    <location>
        <begin position="118"/>
        <end position="128"/>
    </location>
</feature>
<name>A0ABR9DAW0_9GAMM</name>